<evidence type="ECO:0000256" key="3">
    <source>
        <dbReference type="ARBA" id="ARBA00022741"/>
    </source>
</evidence>
<keyword evidence="5" id="KW-0067">ATP-binding</keyword>
<dbReference type="InterPro" id="IPR018485">
    <property type="entry name" value="FGGY_C"/>
</dbReference>
<protein>
    <recommendedName>
        <fullName evidence="12">L-fuculokinase</fullName>
    </recommendedName>
</protein>
<dbReference type="PIRSF" id="PIRSF000538">
    <property type="entry name" value="GlpK"/>
    <property type="match status" value="1"/>
</dbReference>
<proteinExistence type="inferred from homology"/>
<keyword evidence="6" id="KW-0294">Fucose metabolism</keyword>
<sequence length="491" mass="54141">MPEQDLAIVFDCGATNLRVIAMDVHGKIVASESTANNTSPDPEFPGGVIWDVEEMWAKLCSASQKVMNAIETKRIAGVTVTTFGVDGAFVDTEGELLYPVISWQCQRTTPVMNEIGKYIPLEHLYAEAGTFPYAFNTINKLVWMKENRPEVIENAHRFLFITSLFIFKLTGELRNDATMAGTSMLMDMQKQQPSEKIFAALGIRNDILGDIAESGEPAGAVHQKAETETGIPANVPVFFGGHDTQFAVFGSGAKENELVLSSGTWEIIMARSAGFKSTKKELEAQLTTEMDAEKGLYNIGQNYLASGILEWFAKSFYPELSGDALYAKMIFDAGAVQPRESSVWVNPSFYGEGGANNFGAINGLTINTTRGEIYRAFLESLAYRLRYGIEALENAGGFKAEKIICVGGGSKNYLWNQLRADVCNLPIQLVDQKETTVLGAALFVFAGSGIAKSPEEARQLVDYNPKIIEPSENQKLYGELYQKFKERMRYI</sequence>
<dbReference type="PROSITE" id="PS00933">
    <property type="entry name" value="FGGY_KINASES_1"/>
    <property type="match status" value="1"/>
</dbReference>
<evidence type="ECO:0000259" key="8">
    <source>
        <dbReference type="Pfam" id="PF00370"/>
    </source>
</evidence>
<accession>A0A0D8JFC4</accession>
<feature type="domain" description="Carbohydrate kinase FGGY C-terminal" evidence="9">
    <location>
        <begin position="259"/>
        <end position="443"/>
    </location>
</feature>
<dbReference type="GO" id="GO:0008737">
    <property type="term" value="F:L-fuculokinase activity"/>
    <property type="evidence" value="ECO:0007669"/>
    <property type="project" value="InterPro"/>
</dbReference>
<keyword evidence="7" id="KW-0119">Carbohydrate metabolism</keyword>
<gene>
    <name evidence="10" type="ORF">LH29_09835</name>
</gene>
<dbReference type="CDD" id="cd07773">
    <property type="entry name" value="ASKHA_NBD_FGGY_FK"/>
    <property type="match status" value="1"/>
</dbReference>
<dbReference type="InterPro" id="IPR018484">
    <property type="entry name" value="FGGY_N"/>
</dbReference>
<dbReference type="GO" id="GO:0006004">
    <property type="term" value="P:fucose metabolic process"/>
    <property type="evidence" value="ECO:0007669"/>
    <property type="project" value="UniProtKB-KW"/>
</dbReference>
<dbReference type="InterPro" id="IPR018483">
    <property type="entry name" value="Carb_kinase_FGGY_CS"/>
</dbReference>
<dbReference type="Proteomes" id="UP000032544">
    <property type="component" value="Unassembled WGS sequence"/>
</dbReference>
<evidence type="ECO:0000313" key="10">
    <source>
        <dbReference type="EMBL" id="KJF45617.1"/>
    </source>
</evidence>
<evidence type="ECO:0008006" key="12">
    <source>
        <dbReference type="Google" id="ProtNLM"/>
    </source>
</evidence>
<dbReference type="GO" id="GO:0005524">
    <property type="term" value="F:ATP binding"/>
    <property type="evidence" value="ECO:0007669"/>
    <property type="project" value="UniProtKB-KW"/>
</dbReference>
<dbReference type="RefSeq" id="WP_045028075.1">
    <property type="nucleotide sequence ID" value="NZ_JRHC01000001.1"/>
</dbReference>
<evidence type="ECO:0000256" key="4">
    <source>
        <dbReference type="ARBA" id="ARBA00022777"/>
    </source>
</evidence>
<evidence type="ECO:0000256" key="7">
    <source>
        <dbReference type="ARBA" id="ARBA00023277"/>
    </source>
</evidence>
<organism evidence="10 11">
    <name type="scientific">Draconibacterium sediminis</name>
    <dbReference type="NCBI Taxonomy" id="1544798"/>
    <lineage>
        <taxon>Bacteria</taxon>
        <taxon>Pseudomonadati</taxon>
        <taxon>Bacteroidota</taxon>
        <taxon>Bacteroidia</taxon>
        <taxon>Marinilabiliales</taxon>
        <taxon>Prolixibacteraceae</taxon>
        <taxon>Draconibacterium</taxon>
    </lineage>
</organism>
<dbReference type="InterPro" id="IPR043129">
    <property type="entry name" value="ATPase_NBD"/>
</dbReference>
<reference evidence="10 11" key="1">
    <citation type="submission" date="2014-09" db="EMBL/GenBank/DDBJ databases">
        <title>Draft Genome Sequence of Draconibacterium sp. JN14CK-3.</title>
        <authorList>
            <person name="Dong C."/>
            <person name="Lai Q."/>
            <person name="Shao Z."/>
        </authorList>
    </citation>
    <scope>NUCLEOTIDE SEQUENCE [LARGE SCALE GENOMIC DNA]</scope>
    <source>
        <strain evidence="10 11">JN14CK-3</strain>
    </source>
</reference>
<feature type="domain" description="Carbohydrate kinase FGGY N-terminal" evidence="8">
    <location>
        <begin position="7"/>
        <end position="250"/>
    </location>
</feature>
<dbReference type="Gene3D" id="3.30.420.40">
    <property type="match status" value="2"/>
</dbReference>
<dbReference type="PANTHER" id="PTHR43095:SF5">
    <property type="entry name" value="XYLULOSE KINASE"/>
    <property type="match status" value="1"/>
</dbReference>
<dbReference type="SUPFAM" id="SSF53067">
    <property type="entry name" value="Actin-like ATPase domain"/>
    <property type="match status" value="2"/>
</dbReference>
<dbReference type="InterPro" id="IPR050406">
    <property type="entry name" value="FGGY_Carb_Kinase"/>
</dbReference>
<keyword evidence="3" id="KW-0547">Nucleotide-binding</keyword>
<evidence type="ECO:0000313" key="11">
    <source>
        <dbReference type="Proteomes" id="UP000032544"/>
    </source>
</evidence>
<keyword evidence="2" id="KW-0808">Transferase</keyword>
<dbReference type="NCBIfam" id="TIGR02628">
    <property type="entry name" value="fuculo_kin_coli"/>
    <property type="match status" value="1"/>
</dbReference>
<evidence type="ECO:0000256" key="1">
    <source>
        <dbReference type="ARBA" id="ARBA00009156"/>
    </source>
</evidence>
<evidence type="ECO:0000256" key="6">
    <source>
        <dbReference type="ARBA" id="ARBA00023253"/>
    </source>
</evidence>
<dbReference type="PATRIC" id="fig|1544798.3.peg.1974"/>
<dbReference type="OrthoDB" id="9805576at2"/>
<evidence type="ECO:0000256" key="5">
    <source>
        <dbReference type="ARBA" id="ARBA00022840"/>
    </source>
</evidence>
<dbReference type="EMBL" id="JRHC01000001">
    <property type="protein sequence ID" value="KJF45617.1"/>
    <property type="molecule type" value="Genomic_DNA"/>
</dbReference>
<keyword evidence="4" id="KW-0418">Kinase</keyword>
<dbReference type="PANTHER" id="PTHR43095">
    <property type="entry name" value="SUGAR KINASE"/>
    <property type="match status" value="1"/>
</dbReference>
<evidence type="ECO:0000259" key="9">
    <source>
        <dbReference type="Pfam" id="PF02782"/>
    </source>
</evidence>
<evidence type="ECO:0000256" key="2">
    <source>
        <dbReference type="ARBA" id="ARBA00022679"/>
    </source>
</evidence>
<dbReference type="STRING" id="1544798.LH29_09835"/>
<name>A0A0D8JFC4_9BACT</name>
<dbReference type="AlphaFoldDB" id="A0A0D8JFC4"/>
<keyword evidence="11" id="KW-1185">Reference proteome</keyword>
<dbReference type="InterPro" id="IPR013450">
    <property type="entry name" value="Fuculokinase"/>
</dbReference>
<dbReference type="Pfam" id="PF02782">
    <property type="entry name" value="FGGY_C"/>
    <property type="match status" value="1"/>
</dbReference>
<comment type="caution">
    <text evidence="10">The sequence shown here is derived from an EMBL/GenBank/DDBJ whole genome shotgun (WGS) entry which is preliminary data.</text>
</comment>
<dbReference type="InterPro" id="IPR000577">
    <property type="entry name" value="Carb_kinase_FGGY"/>
</dbReference>
<comment type="similarity">
    <text evidence="1">Belongs to the FGGY kinase family.</text>
</comment>
<dbReference type="Pfam" id="PF00370">
    <property type="entry name" value="FGGY_N"/>
    <property type="match status" value="1"/>
</dbReference>